<keyword evidence="2" id="KW-0863">Zinc-finger</keyword>
<dbReference type="GO" id="GO:0008270">
    <property type="term" value="F:zinc ion binding"/>
    <property type="evidence" value="ECO:0007669"/>
    <property type="project" value="UniProtKB-KW"/>
</dbReference>
<keyword evidence="1" id="KW-0479">Metal-binding</keyword>
<evidence type="ECO:0000313" key="6">
    <source>
        <dbReference type="EMBL" id="KAL3312707.1"/>
    </source>
</evidence>
<evidence type="ECO:0000256" key="2">
    <source>
        <dbReference type="ARBA" id="ARBA00022771"/>
    </source>
</evidence>
<reference evidence="6 7" key="1">
    <citation type="submission" date="2024-11" db="EMBL/GenBank/DDBJ databases">
        <title>Adaptive evolution of stress response genes in parasites aligns with host niche diversity.</title>
        <authorList>
            <person name="Hahn C."/>
            <person name="Resl P."/>
        </authorList>
    </citation>
    <scope>NUCLEOTIDE SEQUENCE [LARGE SCALE GENOMIC DNA]</scope>
    <source>
        <strain evidence="6">EGGRZ-B1_66</strain>
        <tissue evidence="6">Body</tissue>
    </source>
</reference>
<accession>A0ABD2PZ90</accession>
<feature type="compositionally biased region" description="Polar residues" evidence="4">
    <location>
        <begin position="83"/>
        <end position="92"/>
    </location>
</feature>
<evidence type="ECO:0000313" key="7">
    <source>
        <dbReference type="Proteomes" id="UP001626550"/>
    </source>
</evidence>
<sequence>MKVRLEKPYALPCLHTYCIRPCLKAYLKNCSRNQMRPSCPVCRSTFRKSDMKPNWQISSVIKVLGVERTNDVEQTDIDDDESNNANSSKTTT</sequence>
<dbReference type="InterPro" id="IPR013083">
    <property type="entry name" value="Znf_RING/FYVE/PHD"/>
</dbReference>
<protein>
    <submittedName>
        <fullName evidence="6">Tripartite motif-containing protein 10</fullName>
    </submittedName>
</protein>
<dbReference type="Pfam" id="PF00097">
    <property type="entry name" value="zf-C3HC4"/>
    <property type="match status" value="1"/>
</dbReference>
<dbReference type="Gene3D" id="3.30.40.10">
    <property type="entry name" value="Zinc/RING finger domain, C3HC4 (zinc finger)"/>
    <property type="match status" value="1"/>
</dbReference>
<dbReference type="Proteomes" id="UP001626550">
    <property type="component" value="Unassembled WGS sequence"/>
</dbReference>
<keyword evidence="7" id="KW-1185">Reference proteome</keyword>
<feature type="compositionally biased region" description="Acidic residues" evidence="4">
    <location>
        <begin position="73"/>
        <end position="82"/>
    </location>
</feature>
<feature type="domain" description="Zinc finger C3HC4 RING-type" evidence="5">
    <location>
        <begin position="5"/>
        <end position="42"/>
    </location>
</feature>
<feature type="region of interest" description="Disordered" evidence="4">
    <location>
        <begin position="71"/>
        <end position="92"/>
    </location>
</feature>
<organism evidence="6 7">
    <name type="scientific">Cichlidogyrus casuarinus</name>
    <dbReference type="NCBI Taxonomy" id="1844966"/>
    <lineage>
        <taxon>Eukaryota</taxon>
        <taxon>Metazoa</taxon>
        <taxon>Spiralia</taxon>
        <taxon>Lophotrochozoa</taxon>
        <taxon>Platyhelminthes</taxon>
        <taxon>Monogenea</taxon>
        <taxon>Monopisthocotylea</taxon>
        <taxon>Dactylogyridea</taxon>
        <taxon>Ancyrocephalidae</taxon>
        <taxon>Cichlidogyrus</taxon>
    </lineage>
</organism>
<evidence type="ECO:0000256" key="4">
    <source>
        <dbReference type="SAM" id="MobiDB-lite"/>
    </source>
</evidence>
<dbReference type="SUPFAM" id="SSF57850">
    <property type="entry name" value="RING/U-box"/>
    <property type="match status" value="1"/>
</dbReference>
<name>A0ABD2PZ90_9PLAT</name>
<comment type="caution">
    <text evidence="6">The sequence shown here is derived from an EMBL/GenBank/DDBJ whole genome shotgun (WGS) entry which is preliminary data.</text>
</comment>
<evidence type="ECO:0000256" key="1">
    <source>
        <dbReference type="ARBA" id="ARBA00022723"/>
    </source>
</evidence>
<evidence type="ECO:0000259" key="5">
    <source>
        <dbReference type="Pfam" id="PF00097"/>
    </source>
</evidence>
<dbReference type="AlphaFoldDB" id="A0ABD2PZ90"/>
<keyword evidence="3" id="KW-0862">Zinc</keyword>
<dbReference type="InterPro" id="IPR018957">
    <property type="entry name" value="Znf_C3HC4_RING-type"/>
</dbReference>
<dbReference type="EMBL" id="JBJKFK010001587">
    <property type="protein sequence ID" value="KAL3312707.1"/>
    <property type="molecule type" value="Genomic_DNA"/>
</dbReference>
<evidence type="ECO:0000256" key="3">
    <source>
        <dbReference type="ARBA" id="ARBA00022833"/>
    </source>
</evidence>
<proteinExistence type="predicted"/>
<gene>
    <name evidence="6" type="primary">TRIM10</name>
    <name evidence="6" type="ORF">Ciccas_008698</name>
</gene>